<feature type="domain" description="Glycosyl transferase family 1" evidence="1">
    <location>
        <begin position="212"/>
        <end position="364"/>
    </location>
</feature>
<evidence type="ECO:0000259" key="1">
    <source>
        <dbReference type="Pfam" id="PF00534"/>
    </source>
</evidence>
<dbReference type="GO" id="GO:0102710">
    <property type="term" value="F:D-inositol-3-phosphate glycosyltransferase activity"/>
    <property type="evidence" value="ECO:0007669"/>
    <property type="project" value="UniProtKB-EC"/>
</dbReference>
<gene>
    <name evidence="2" type="primary">mshA_3</name>
    <name evidence="2" type="ORF">PAESOLCIP111_01566</name>
</gene>
<dbReference type="CDD" id="cd03801">
    <property type="entry name" value="GT4_PimA-like"/>
    <property type="match status" value="1"/>
</dbReference>
<protein>
    <submittedName>
        <fullName evidence="2">D-inositol-3-phosphate glycosyltransferase</fullName>
        <ecNumber evidence="2">2.4.1.250</ecNumber>
    </submittedName>
</protein>
<dbReference type="EMBL" id="CAJVAS010000005">
    <property type="protein sequence ID" value="CAG7613144.1"/>
    <property type="molecule type" value="Genomic_DNA"/>
</dbReference>
<keyword evidence="2" id="KW-0808">Transferase</keyword>
<name>A0A916K0S9_9BACL</name>
<proteinExistence type="predicted"/>
<comment type="caution">
    <text evidence="2">The sequence shown here is derived from an EMBL/GenBank/DDBJ whole genome shotgun (WGS) entry which is preliminary data.</text>
</comment>
<keyword evidence="3" id="KW-1185">Reference proteome</keyword>
<reference evidence="2" key="1">
    <citation type="submission" date="2021-06" db="EMBL/GenBank/DDBJ databases">
        <authorList>
            <person name="Criscuolo A."/>
        </authorList>
    </citation>
    <scope>NUCLEOTIDE SEQUENCE</scope>
    <source>
        <strain evidence="2">CIP111600</strain>
    </source>
</reference>
<keyword evidence="2" id="KW-0328">Glycosyltransferase</keyword>
<organism evidence="2 3">
    <name type="scientific">Paenibacillus solanacearum</name>
    <dbReference type="NCBI Taxonomy" id="2048548"/>
    <lineage>
        <taxon>Bacteria</taxon>
        <taxon>Bacillati</taxon>
        <taxon>Bacillota</taxon>
        <taxon>Bacilli</taxon>
        <taxon>Bacillales</taxon>
        <taxon>Paenibacillaceae</taxon>
        <taxon>Paenibacillus</taxon>
    </lineage>
</organism>
<dbReference type="RefSeq" id="WP_218091376.1">
    <property type="nucleotide sequence ID" value="NZ_CAJVAS010000005.1"/>
</dbReference>
<evidence type="ECO:0000313" key="2">
    <source>
        <dbReference type="EMBL" id="CAG7613144.1"/>
    </source>
</evidence>
<dbReference type="AlphaFoldDB" id="A0A916K0S9"/>
<dbReference type="Proteomes" id="UP000693672">
    <property type="component" value="Unassembled WGS sequence"/>
</dbReference>
<dbReference type="PANTHER" id="PTHR12526">
    <property type="entry name" value="GLYCOSYLTRANSFERASE"/>
    <property type="match status" value="1"/>
</dbReference>
<evidence type="ECO:0000313" key="3">
    <source>
        <dbReference type="Proteomes" id="UP000693672"/>
    </source>
</evidence>
<accession>A0A916K0S9</accession>
<dbReference type="InterPro" id="IPR001296">
    <property type="entry name" value="Glyco_trans_1"/>
</dbReference>
<dbReference type="EC" id="2.4.1.250" evidence="2"/>
<dbReference type="Pfam" id="PF00534">
    <property type="entry name" value="Glycos_transf_1"/>
    <property type="match status" value="1"/>
</dbReference>
<sequence length="396" mass="43862">MYKVFMGCIAGVGQGGLGGHLNFVYQSVKHGGGAAHVFTSSPSSSSSDGINKIPSPTWNKFVKYTPMRWMPATKVYWESVYFDREVSIQLAKMPIVYHSFPGYAENSFRKVRGAGGITVLEAATTHVSELYSDTNEEHRKYKMKGSPFHKLWVERVMREYELADYITVASQLQKDSFIRQGIRPDKLLFSPLGVNTERFQPVPEQSSLIPRAKGEKFRIISVGQVSLLKGFQYLLEAVKMTEDREIEVTLYGGIGWRSIRNLILDYMKSGIDIKLGVGDPVPALRNSHLCVHSSINDGFGLAPLEAMATGVPTIVTDSTGMKDAICHGVNGIIVSPRDAKGLAESIVKLKNDDNDRIRIAKAARLATTNYDFRKCVAQYSEVLSPIWKSNGVSLAN</sequence>